<keyword evidence="4" id="KW-1185">Reference proteome</keyword>
<dbReference type="Gene3D" id="3.30.1360.120">
    <property type="entry name" value="Probable tRNA modification gtpase trme, domain 1"/>
    <property type="match status" value="1"/>
</dbReference>
<proteinExistence type="predicted"/>
<comment type="caution">
    <text evidence="3">The sequence shown here is derived from an EMBL/GenBank/DDBJ whole genome shotgun (WGS) entry which is preliminary data.</text>
</comment>
<dbReference type="EMBL" id="JAQQPM010000006">
    <property type="protein sequence ID" value="KAK2072919.1"/>
    <property type="molecule type" value="Genomic_DNA"/>
</dbReference>
<evidence type="ECO:0000313" key="3">
    <source>
        <dbReference type="EMBL" id="KAK2072919.1"/>
    </source>
</evidence>
<evidence type="ECO:0000313" key="4">
    <source>
        <dbReference type="Proteomes" id="UP001217918"/>
    </source>
</evidence>
<dbReference type="Pfam" id="PF12631">
    <property type="entry name" value="MnmE_helical"/>
    <property type="match status" value="1"/>
</dbReference>
<accession>A0AAD9I7Z0</accession>
<dbReference type="InterPro" id="IPR027368">
    <property type="entry name" value="MnmE_dom2"/>
</dbReference>
<dbReference type="InterPro" id="IPR027266">
    <property type="entry name" value="TrmE/GcvT-like"/>
</dbReference>
<dbReference type="PANTHER" id="PTHR42714">
    <property type="entry name" value="TRNA MODIFICATION GTPASE GTPBP3"/>
    <property type="match status" value="1"/>
</dbReference>
<evidence type="ECO:0008006" key="5">
    <source>
        <dbReference type="Google" id="ProtNLM"/>
    </source>
</evidence>
<evidence type="ECO:0000259" key="1">
    <source>
        <dbReference type="Pfam" id="PF01926"/>
    </source>
</evidence>
<dbReference type="AlphaFoldDB" id="A0AAD9I7Z0"/>
<dbReference type="GO" id="GO:0005525">
    <property type="term" value="F:GTP binding"/>
    <property type="evidence" value="ECO:0007669"/>
    <property type="project" value="InterPro"/>
</dbReference>
<feature type="domain" description="MnmE helical" evidence="2">
    <location>
        <begin position="56"/>
        <end position="429"/>
    </location>
</feature>
<dbReference type="Gene3D" id="3.40.50.300">
    <property type="entry name" value="P-loop containing nucleotide triphosphate hydrolases"/>
    <property type="match status" value="1"/>
</dbReference>
<dbReference type="CDD" id="cd04164">
    <property type="entry name" value="trmE"/>
    <property type="match status" value="1"/>
</dbReference>
<dbReference type="InterPro" id="IPR025867">
    <property type="entry name" value="MnmE_helical"/>
</dbReference>
<dbReference type="SUPFAM" id="SSF116878">
    <property type="entry name" value="TrmE connector domain"/>
    <property type="match status" value="1"/>
</dbReference>
<dbReference type="GO" id="GO:0005739">
    <property type="term" value="C:mitochondrion"/>
    <property type="evidence" value="ECO:0007669"/>
    <property type="project" value="TreeGrafter"/>
</dbReference>
<dbReference type="NCBIfam" id="TIGR00231">
    <property type="entry name" value="small_GTP"/>
    <property type="match status" value="1"/>
</dbReference>
<name>A0AAD9I7Z0_9PEZI</name>
<dbReference type="Pfam" id="PF01926">
    <property type="entry name" value="MMR_HSR1"/>
    <property type="match status" value="1"/>
</dbReference>
<dbReference type="InterPro" id="IPR027417">
    <property type="entry name" value="P-loop_NTPase"/>
</dbReference>
<organism evidence="3 4">
    <name type="scientific">Phyllachora maydis</name>
    <dbReference type="NCBI Taxonomy" id="1825666"/>
    <lineage>
        <taxon>Eukaryota</taxon>
        <taxon>Fungi</taxon>
        <taxon>Dikarya</taxon>
        <taxon>Ascomycota</taxon>
        <taxon>Pezizomycotina</taxon>
        <taxon>Sordariomycetes</taxon>
        <taxon>Sordariomycetidae</taxon>
        <taxon>Phyllachorales</taxon>
        <taxon>Phyllachoraceae</taxon>
        <taxon>Phyllachora</taxon>
    </lineage>
</organism>
<feature type="domain" description="G" evidence="1">
    <location>
        <begin position="155"/>
        <end position="277"/>
    </location>
</feature>
<dbReference type="SUPFAM" id="SSF52540">
    <property type="entry name" value="P-loop containing nucleoside triphosphate hydrolases"/>
    <property type="match status" value="1"/>
</dbReference>
<dbReference type="InterPro" id="IPR006073">
    <property type="entry name" value="GTP-bd"/>
</dbReference>
<sequence>MQVGRDSGIWASLPRCIWRVVSGEALAETSLRRGFIRYAEPGEFTRRAFMNDRLDLAQVESLSDILGAETEQQRRAAVRGNSGSLGRTYEGWRQQLLLARGEMEALIDFSEDQHFEAAPAELLSNITWLVREMLGSISLYEVASQRSELLRNGIRIALLGPPNAGKSSLMNQIVGREASIVSDEAGTTRDIVETSLDIRGYLCSFADTAGLRAKTPTVGAVEEEGIRRAKQRAAESDLVIALSSIEPSQAGGHRVHFDMDTLNLAARAPHRIVVINKCDTVDTQDLKLLTQNFKTSILGGIRGLELADPLTISCKDGRSASAARLKGPGLIQAVIDELVQSFSKMTSLPNEMQELLGVTERQRQLLMQCRQHLDAFMVEAEANRDGNEPDIVLAAEHLRFAAASLAQITGRGDSGDVEEVLGVIFERFCVGK</sequence>
<dbReference type="PANTHER" id="PTHR42714:SF2">
    <property type="entry name" value="TRNA MODIFICATION GTPASE GTPBP3, MITOCHONDRIAL"/>
    <property type="match status" value="1"/>
</dbReference>
<dbReference type="InterPro" id="IPR005225">
    <property type="entry name" value="Small_GTP-bd"/>
</dbReference>
<dbReference type="GO" id="GO:0002098">
    <property type="term" value="P:tRNA wobble uridine modification"/>
    <property type="evidence" value="ECO:0007669"/>
    <property type="project" value="TreeGrafter"/>
</dbReference>
<dbReference type="Gene3D" id="1.20.120.430">
    <property type="entry name" value="tRNA modification GTPase MnmE domain 2"/>
    <property type="match status" value="1"/>
</dbReference>
<gene>
    <name evidence="3" type="ORF">P8C59_007243</name>
</gene>
<dbReference type="GO" id="GO:0030488">
    <property type="term" value="P:tRNA methylation"/>
    <property type="evidence" value="ECO:0007669"/>
    <property type="project" value="TreeGrafter"/>
</dbReference>
<dbReference type="Proteomes" id="UP001217918">
    <property type="component" value="Unassembled WGS sequence"/>
</dbReference>
<reference evidence="3" key="1">
    <citation type="journal article" date="2023" name="Mol. Plant Microbe Interact.">
        <title>Elucidating the Obligate Nature and Biological Capacity of an Invasive Fungal Corn Pathogen.</title>
        <authorList>
            <person name="MacCready J.S."/>
            <person name="Roggenkamp E.M."/>
            <person name="Gdanetz K."/>
            <person name="Chilvers M.I."/>
        </authorList>
    </citation>
    <scope>NUCLEOTIDE SEQUENCE</scope>
    <source>
        <strain evidence="3">PM02</strain>
    </source>
</reference>
<dbReference type="InterPro" id="IPR031168">
    <property type="entry name" value="G_TrmE"/>
</dbReference>
<protein>
    <recommendedName>
        <fullName evidence="5">tRNA modification GTPase MnmE</fullName>
    </recommendedName>
</protein>
<evidence type="ECO:0000259" key="2">
    <source>
        <dbReference type="Pfam" id="PF12631"/>
    </source>
</evidence>